<feature type="region of interest" description="Disordered" evidence="1">
    <location>
        <begin position="184"/>
        <end position="208"/>
    </location>
</feature>
<reference evidence="2" key="2">
    <citation type="submission" date="2018-04" db="EMBL/GenBank/DDBJ databases">
        <title>OnivRS2 (Oryza nivara Reference Sequence Version 2).</title>
        <authorList>
            <person name="Zhang J."/>
            <person name="Kudrna D."/>
            <person name="Lee S."/>
            <person name="Talag J."/>
            <person name="Rajasekar S."/>
            <person name="Welchert J."/>
            <person name="Hsing Y.-I."/>
            <person name="Wing R.A."/>
        </authorList>
    </citation>
    <scope>NUCLEOTIDE SEQUENCE [LARGE SCALE GENOMIC DNA]</scope>
    <source>
        <strain evidence="2">SL10</strain>
    </source>
</reference>
<feature type="compositionally biased region" description="Gly residues" evidence="1">
    <location>
        <begin position="184"/>
        <end position="200"/>
    </location>
</feature>
<keyword evidence="3" id="KW-1185">Reference proteome</keyword>
<name>A0A0E0GAD7_ORYNI</name>
<dbReference type="Proteomes" id="UP000006591">
    <property type="component" value="Chromosome 2"/>
</dbReference>
<proteinExistence type="predicted"/>
<protein>
    <submittedName>
        <fullName evidence="2">Uncharacterized protein</fullName>
    </submittedName>
</protein>
<evidence type="ECO:0000313" key="3">
    <source>
        <dbReference type="Proteomes" id="UP000006591"/>
    </source>
</evidence>
<evidence type="ECO:0000256" key="1">
    <source>
        <dbReference type="SAM" id="MobiDB-lite"/>
    </source>
</evidence>
<accession>A0A0E0GAD7</accession>
<dbReference type="AlphaFoldDB" id="A0A0E0GAD7"/>
<dbReference type="EnsemblPlants" id="ONIVA02G28200.3">
    <property type="protein sequence ID" value="ONIVA02G28200.3"/>
    <property type="gene ID" value="ONIVA02G28200"/>
</dbReference>
<reference evidence="2" key="1">
    <citation type="submission" date="2015-04" db="UniProtKB">
        <authorList>
            <consortium name="EnsemblPlants"/>
        </authorList>
    </citation>
    <scope>IDENTIFICATION</scope>
    <source>
        <strain evidence="2">SL10</strain>
    </source>
</reference>
<evidence type="ECO:0000313" key="2">
    <source>
        <dbReference type="EnsemblPlants" id="ONIVA02G28200.3"/>
    </source>
</evidence>
<organism evidence="2">
    <name type="scientific">Oryza nivara</name>
    <name type="common">Indian wild rice</name>
    <name type="synonym">Oryza sativa f. spontanea</name>
    <dbReference type="NCBI Taxonomy" id="4536"/>
    <lineage>
        <taxon>Eukaryota</taxon>
        <taxon>Viridiplantae</taxon>
        <taxon>Streptophyta</taxon>
        <taxon>Embryophyta</taxon>
        <taxon>Tracheophyta</taxon>
        <taxon>Spermatophyta</taxon>
        <taxon>Magnoliopsida</taxon>
        <taxon>Liliopsida</taxon>
        <taxon>Poales</taxon>
        <taxon>Poaceae</taxon>
        <taxon>BOP clade</taxon>
        <taxon>Oryzoideae</taxon>
        <taxon>Oryzeae</taxon>
        <taxon>Oryzinae</taxon>
        <taxon>Oryza</taxon>
    </lineage>
</organism>
<dbReference type="HOGENOM" id="CLU_1075120_0_0_1"/>
<dbReference type="Gramene" id="ONIVA02G28200.3">
    <property type="protein sequence ID" value="ONIVA02G28200.3"/>
    <property type="gene ID" value="ONIVA02G28200"/>
</dbReference>
<sequence length="259" mass="26126">MSHPDLGSGSTSLAFASGCSCGCDGGDELGCDDSEASGLWILMLSMRPSTCIIRGSERYMLRLLGFLCTSRSICMKSGCSRYARVVGSEAILAEVGGSEAGVPLSPVGLQLDGLLGVGERLGVAVDRGERGGAVGVEDVVTRGERDGVSEVPRRLLRPAEKAALPFAFASSAMARGGDQIGGAGSGSFWKGSGGGAGGEGGGEEKRRAAVAVAAQDDEAAAAPPVHLTPHASAPQATLLAWRHGAAPTSVLPLNHLGVP</sequence>